<comment type="caution">
    <text evidence="1">The sequence shown here is derived from an EMBL/GenBank/DDBJ whole genome shotgun (WGS) entry which is preliminary data.</text>
</comment>
<dbReference type="EMBL" id="CAJVPU010010237">
    <property type="protein sequence ID" value="CAG8603691.1"/>
    <property type="molecule type" value="Genomic_DNA"/>
</dbReference>
<feature type="non-terminal residue" evidence="1">
    <location>
        <position position="1"/>
    </location>
</feature>
<proteinExistence type="predicted"/>
<reference evidence="1" key="1">
    <citation type="submission" date="2021-06" db="EMBL/GenBank/DDBJ databases">
        <authorList>
            <person name="Kallberg Y."/>
            <person name="Tangrot J."/>
            <person name="Rosling A."/>
        </authorList>
    </citation>
    <scope>NUCLEOTIDE SEQUENCE</scope>
    <source>
        <strain evidence="1">IL203A</strain>
    </source>
</reference>
<name>A0ACA9MS68_9GLOM</name>
<evidence type="ECO:0000313" key="1">
    <source>
        <dbReference type="EMBL" id="CAG8603691.1"/>
    </source>
</evidence>
<organism evidence="1 2">
    <name type="scientific">Dentiscutata heterogama</name>
    <dbReference type="NCBI Taxonomy" id="1316150"/>
    <lineage>
        <taxon>Eukaryota</taxon>
        <taxon>Fungi</taxon>
        <taxon>Fungi incertae sedis</taxon>
        <taxon>Mucoromycota</taxon>
        <taxon>Glomeromycotina</taxon>
        <taxon>Glomeromycetes</taxon>
        <taxon>Diversisporales</taxon>
        <taxon>Gigasporaceae</taxon>
        <taxon>Dentiscutata</taxon>
    </lineage>
</organism>
<dbReference type="Proteomes" id="UP000789702">
    <property type="component" value="Unassembled WGS sequence"/>
</dbReference>
<feature type="non-terminal residue" evidence="1">
    <location>
        <position position="60"/>
    </location>
</feature>
<gene>
    <name evidence="1" type="ORF">DHETER_LOCUS7354</name>
</gene>
<accession>A0ACA9MS68</accession>
<evidence type="ECO:0000313" key="2">
    <source>
        <dbReference type="Proteomes" id="UP000789702"/>
    </source>
</evidence>
<protein>
    <submittedName>
        <fullName evidence="1">16737_t:CDS:1</fullName>
    </submittedName>
</protein>
<sequence length="60" mass="6740">NPDFERETSGFLGIFDKLGLGISRRQPPGSPRLDLEDDPKSEYRKSVLIFDAGSPIVEEF</sequence>
<keyword evidence="2" id="KW-1185">Reference proteome</keyword>